<name>A0A8H7VSR1_9FUNG</name>
<dbReference type="OrthoDB" id="2252303at2759"/>
<proteinExistence type="predicted"/>
<evidence type="ECO:0000313" key="2">
    <source>
        <dbReference type="Proteomes" id="UP000646827"/>
    </source>
</evidence>
<dbReference type="AlphaFoldDB" id="A0A8H7VSR1"/>
<evidence type="ECO:0008006" key="3">
    <source>
        <dbReference type="Google" id="ProtNLM"/>
    </source>
</evidence>
<reference evidence="1 2" key="1">
    <citation type="submission" date="2020-12" db="EMBL/GenBank/DDBJ databases">
        <title>Metabolic potential, ecology and presence of endohyphal bacteria is reflected in genomic diversity of Mucoromycotina.</title>
        <authorList>
            <person name="Muszewska A."/>
            <person name="Okrasinska A."/>
            <person name="Steczkiewicz K."/>
            <person name="Drgas O."/>
            <person name="Orlowska M."/>
            <person name="Perlinska-Lenart U."/>
            <person name="Aleksandrzak-Piekarczyk T."/>
            <person name="Szatraj K."/>
            <person name="Zielenkiewicz U."/>
            <person name="Pilsyk S."/>
            <person name="Malc E."/>
            <person name="Mieczkowski P."/>
            <person name="Kruszewska J.S."/>
            <person name="Biernat P."/>
            <person name="Pawlowska J."/>
        </authorList>
    </citation>
    <scope>NUCLEOTIDE SEQUENCE [LARGE SCALE GENOMIC DNA]</scope>
    <source>
        <strain evidence="1 2">CBS 142.35</strain>
    </source>
</reference>
<dbReference type="Gene3D" id="1.25.40.10">
    <property type="entry name" value="Tetratricopeptide repeat domain"/>
    <property type="match status" value="1"/>
</dbReference>
<dbReference type="EMBL" id="JAEPRB010000025">
    <property type="protein sequence ID" value="KAG2225699.1"/>
    <property type="molecule type" value="Genomic_DNA"/>
</dbReference>
<keyword evidence="2" id="KW-1185">Reference proteome</keyword>
<comment type="caution">
    <text evidence="1">The sequence shown here is derived from an EMBL/GenBank/DDBJ whole genome shotgun (WGS) entry which is preliminary data.</text>
</comment>
<dbReference type="InterPro" id="IPR032675">
    <property type="entry name" value="LRR_dom_sf"/>
</dbReference>
<dbReference type="SUPFAM" id="SSF52047">
    <property type="entry name" value="RNI-like"/>
    <property type="match status" value="2"/>
</dbReference>
<dbReference type="SUPFAM" id="SSF48452">
    <property type="entry name" value="TPR-like"/>
    <property type="match status" value="1"/>
</dbReference>
<dbReference type="InterPro" id="IPR011990">
    <property type="entry name" value="TPR-like_helical_dom_sf"/>
</dbReference>
<dbReference type="Proteomes" id="UP000646827">
    <property type="component" value="Unassembled WGS sequence"/>
</dbReference>
<protein>
    <recommendedName>
        <fullName evidence="3">RNI-like protein</fullName>
    </recommendedName>
</protein>
<dbReference type="Gene3D" id="3.80.10.10">
    <property type="entry name" value="Ribonuclease Inhibitor"/>
    <property type="match status" value="1"/>
</dbReference>
<organism evidence="1 2">
    <name type="scientific">Circinella minor</name>
    <dbReference type="NCBI Taxonomy" id="1195481"/>
    <lineage>
        <taxon>Eukaryota</taxon>
        <taxon>Fungi</taxon>
        <taxon>Fungi incertae sedis</taxon>
        <taxon>Mucoromycota</taxon>
        <taxon>Mucoromycotina</taxon>
        <taxon>Mucoromycetes</taxon>
        <taxon>Mucorales</taxon>
        <taxon>Lichtheimiaceae</taxon>
        <taxon>Circinella</taxon>
    </lineage>
</organism>
<evidence type="ECO:0000313" key="1">
    <source>
        <dbReference type="EMBL" id="KAG2225699.1"/>
    </source>
</evidence>
<gene>
    <name evidence="1" type="ORF">INT45_012171</name>
</gene>
<sequence length="638" mass="71781">MSENRSIDNNRNHNDDNSLFHSEIVPDYSACRIALDQAKDAFTNTNFTKAFDFSNAAVHAIRKQHIDALTLRAATLAKMARFEAATADAKMIINIDPTSPEGYLCYGNLFTVRGIEQRFILLDVSKIWRTIVSECASAWSKLILCKHTKLSASIAKSTALIGIISKHVKDLTLMDFENASLFESVLTQMTDGCFDCLIPSTKRFFDALSGTTSTLKHIILSVNYRDIKRSLVVEIPLNTLLMTCPNLKTLNQYFPNSVTFEGVKGYHYYESASYAISALTSLQLDFNHITIADLKWIYDTCPRLRRLIICGCKSTSLNLIHHLFEKRLDRLCFGINLYEVFDDGNVNVDDKAVVMKNTQISSTHSNTSPSSTGMLREVALKVDNPYNFISLFSNNYTTIRTLRLVIDRFWYSTDTDEKEAKEGWQSLLLNIPNLNNLRLLDVCAADQTTCSTIVAPLLEKSPNLRCLESYTPSKLVGHKVITAIINLRHLQKLVISECTSNDQDIQTLFRSLAAKGTNESTLEHVSIIYNDDFSIDGIIEYLASISTLRHIEFDAVDGLSKKGMTLLCEKLQEHSCIRTIKLCYLDNCIDDTILHCLANIKRLENLFLTGLDKITPSGLNAFTSTLVKLTIKSCRNIK</sequence>
<accession>A0A8H7VSR1</accession>